<accession>A0A5C4QXP5</accession>
<evidence type="ECO:0000256" key="3">
    <source>
        <dbReference type="SAM" id="MobiDB-lite"/>
    </source>
</evidence>
<name>A0A5C4QXP5_9ACTN</name>
<gene>
    <name evidence="4" type="ORF">FHG89_05320</name>
</gene>
<sequence length="398" mass="41538">MSIPWRDAMSHALYGPDGFFVAGTGPADHFRTSVHASPAFAAALLRLLSQVDAALGHPARLDVVDVGAGRGELLRALVGLAVGVSGEPAHSGRSGLIPPRAGSPETPTPTASARRSPDDPSPVAARPSLAERIRFTAVEYANRPENLPEEINWTAEIPNEINGLLLATEWLDNVPLEVAVHTTDGWRYVLVDPDSGVETVGELVNAADLDWLLKWWPTPSASTGADSDPDLALTWTDATSGSESGLRAEIGRPRDEAWANAVRKISRGLAVAVDYGHLRDGRPVDGTLTGYRGGRQVPPVLDGTTDVTAHVAMDSVASAGAAVARCAYSLVPQSEALRALGADGGRPPLSLAGTDPAGYVRALAAASAVAELTDPAGLGGHWWLRQPVGIPLPPAVAR</sequence>
<evidence type="ECO:0000256" key="2">
    <source>
        <dbReference type="ARBA" id="ARBA00022679"/>
    </source>
</evidence>
<dbReference type="Gene3D" id="3.40.50.12710">
    <property type="match status" value="1"/>
</dbReference>
<comment type="caution">
    <text evidence="4">The sequence shown here is derived from an EMBL/GenBank/DDBJ whole genome shotgun (WGS) entry which is preliminary data.</text>
</comment>
<dbReference type="SUPFAM" id="SSF53335">
    <property type="entry name" value="S-adenosyl-L-methionine-dependent methyltransferases"/>
    <property type="match status" value="2"/>
</dbReference>
<evidence type="ECO:0000313" key="4">
    <source>
        <dbReference type="EMBL" id="TNH30829.1"/>
    </source>
</evidence>
<keyword evidence="5" id="KW-1185">Reference proteome</keyword>
<dbReference type="PANTHER" id="PTHR12049:SF7">
    <property type="entry name" value="PROTEIN ARGININE METHYLTRANSFERASE NDUFAF7, MITOCHONDRIAL"/>
    <property type="match status" value="1"/>
</dbReference>
<feature type="region of interest" description="Disordered" evidence="3">
    <location>
        <begin position="86"/>
        <end position="126"/>
    </location>
</feature>
<reference evidence="4 5" key="1">
    <citation type="submission" date="2019-06" db="EMBL/GenBank/DDBJ databases">
        <title>Micromonospora ordensis sp. nov., isolated from deep marine sediment.</title>
        <authorList>
            <person name="Veyisoglu A."/>
            <person name="Carro L."/>
            <person name="Klenk H.-P."/>
            <person name="Sahin N."/>
        </authorList>
    </citation>
    <scope>NUCLEOTIDE SEQUENCE [LARGE SCALE GENOMIC DNA]</scope>
    <source>
        <strain evidence="4 5">S2509</strain>
    </source>
</reference>
<dbReference type="PANTHER" id="PTHR12049">
    <property type="entry name" value="PROTEIN ARGININE METHYLTRANSFERASE NDUFAF7, MITOCHONDRIAL"/>
    <property type="match status" value="1"/>
</dbReference>
<dbReference type="GO" id="GO:0032259">
    <property type="term" value="P:methylation"/>
    <property type="evidence" value="ECO:0007669"/>
    <property type="project" value="UniProtKB-KW"/>
</dbReference>
<keyword evidence="1" id="KW-0489">Methyltransferase</keyword>
<dbReference type="Pfam" id="PF02636">
    <property type="entry name" value="Methyltransf_28"/>
    <property type="match status" value="1"/>
</dbReference>
<organism evidence="4 5">
    <name type="scientific">Micromonospora orduensis</name>
    <dbReference type="NCBI Taxonomy" id="1420891"/>
    <lineage>
        <taxon>Bacteria</taxon>
        <taxon>Bacillati</taxon>
        <taxon>Actinomycetota</taxon>
        <taxon>Actinomycetes</taxon>
        <taxon>Micromonosporales</taxon>
        <taxon>Micromonosporaceae</taxon>
        <taxon>Micromonospora</taxon>
    </lineage>
</organism>
<dbReference type="Proteomes" id="UP000306145">
    <property type="component" value="Unassembled WGS sequence"/>
</dbReference>
<dbReference type="OrthoDB" id="4856867at2"/>
<proteinExistence type="predicted"/>
<dbReference type="GO" id="GO:0035243">
    <property type="term" value="F:protein-arginine omega-N symmetric methyltransferase activity"/>
    <property type="evidence" value="ECO:0007669"/>
    <property type="project" value="TreeGrafter"/>
</dbReference>
<dbReference type="AlphaFoldDB" id="A0A5C4QXP5"/>
<evidence type="ECO:0000256" key="1">
    <source>
        <dbReference type="ARBA" id="ARBA00022603"/>
    </source>
</evidence>
<dbReference type="InterPro" id="IPR003788">
    <property type="entry name" value="NDUFAF7"/>
</dbReference>
<dbReference type="EMBL" id="VDFY01000095">
    <property type="protein sequence ID" value="TNH30829.1"/>
    <property type="molecule type" value="Genomic_DNA"/>
</dbReference>
<protein>
    <recommendedName>
        <fullName evidence="6">SAM-dependent methyltransferase</fullName>
    </recommendedName>
</protein>
<dbReference type="RefSeq" id="WP_139583229.1">
    <property type="nucleotide sequence ID" value="NZ_VDFY01000095.1"/>
</dbReference>
<dbReference type="InterPro" id="IPR038375">
    <property type="entry name" value="NDUFAF7_sf"/>
</dbReference>
<evidence type="ECO:0000313" key="5">
    <source>
        <dbReference type="Proteomes" id="UP000306145"/>
    </source>
</evidence>
<keyword evidence="2" id="KW-0808">Transferase</keyword>
<dbReference type="InterPro" id="IPR029063">
    <property type="entry name" value="SAM-dependent_MTases_sf"/>
</dbReference>
<evidence type="ECO:0008006" key="6">
    <source>
        <dbReference type="Google" id="ProtNLM"/>
    </source>
</evidence>